<dbReference type="InterPro" id="IPR007247">
    <property type="entry name" value="Ureidogly_lyase"/>
</dbReference>
<dbReference type="GO" id="GO:0016829">
    <property type="term" value="F:lyase activity"/>
    <property type="evidence" value="ECO:0007669"/>
    <property type="project" value="UniProtKB-KW"/>
</dbReference>
<keyword evidence="3 5" id="KW-0456">Lyase</keyword>
<dbReference type="CDD" id="cd20298">
    <property type="entry name" value="cupin_UAH"/>
    <property type="match status" value="1"/>
</dbReference>
<dbReference type="Proteomes" id="UP000626370">
    <property type="component" value="Unassembled WGS sequence"/>
</dbReference>
<dbReference type="PANTHER" id="PTHR21221:SF1">
    <property type="entry name" value="UREIDOGLYCOLATE LYASE"/>
    <property type="match status" value="1"/>
</dbReference>
<comment type="subunit">
    <text evidence="1">Homodimer.</text>
</comment>
<comment type="catalytic activity">
    <reaction evidence="4">
        <text>(S)-ureidoglycolate = urea + glyoxylate</text>
        <dbReference type="Rhea" id="RHEA:11304"/>
        <dbReference type="ChEBI" id="CHEBI:16199"/>
        <dbReference type="ChEBI" id="CHEBI:36655"/>
        <dbReference type="ChEBI" id="CHEBI:57296"/>
        <dbReference type="EC" id="4.3.2.3"/>
    </reaction>
</comment>
<evidence type="ECO:0000313" key="6">
    <source>
        <dbReference type="Proteomes" id="UP000626370"/>
    </source>
</evidence>
<sequence>MLDNVQYITPKPLTNEAFSAYGDVIQASNDTNNFTINNGFTHRFHDLANIDVNDDNGRALLNIFRSTPLEQPIAIKMMERHPKGSQAFIPLGNNPYLVVVAPAGEFNSKNIEVFIANSDQGVNYHKGTWHHFCLALVSVSDFLVIDRGGEGDNCDVVDLDGSLVITTV</sequence>
<keyword evidence="6" id="KW-1185">Reference proteome</keyword>
<dbReference type="InterPro" id="IPR047233">
    <property type="entry name" value="UAH_cupin"/>
</dbReference>
<dbReference type="InterPro" id="IPR011051">
    <property type="entry name" value="RmlC_Cupin_sf"/>
</dbReference>
<dbReference type="PIRSF" id="PIRSF017306">
    <property type="entry name" value="Ureidogly_hydro"/>
    <property type="match status" value="1"/>
</dbReference>
<name>A0ABQ3IFN6_9GAMM</name>
<dbReference type="NCBIfam" id="NF009932">
    <property type="entry name" value="PRK13395.1"/>
    <property type="match status" value="1"/>
</dbReference>
<dbReference type="RefSeq" id="WP_189376921.1">
    <property type="nucleotide sequence ID" value="NZ_BNAH01000003.1"/>
</dbReference>
<comment type="caution">
    <text evidence="5">The sequence shown here is derived from an EMBL/GenBank/DDBJ whole genome shotgun (WGS) entry which is preliminary data.</text>
</comment>
<evidence type="ECO:0000256" key="1">
    <source>
        <dbReference type="ARBA" id="ARBA00011738"/>
    </source>
</evidence>
<accession>A0ABQ3IFN6</accession>
<proteinExistence type="predicted"/>
<dbReference type="InterPro" id="IPR024060">
    <property type="entry name" value="Ureidoglycolate_lyase_dom_sf"/>
</dbReference>
<organism evidence="5 6">
    <name type="scientific">Thalassotalea profundi</name>
    <dbReference type="NCBI Taxonomy" id="2036687"/>
    <lineage>
        <taxon>Bacteria</taxon>
        <taxon>Pseudomonadati</taxon>
        <taxon>Pseudomonadota</taxon>
        <taxon>Gammaproteobacteria</taxon>
        <taxon>Alteromonadales</taxon>
        <taxon>Colwelliaceae</taxon>
        <taxon>Thalassotalea</taxon>
    </lineage>
</organism>
<dbReference type="SUPFAM" id="SSF51182">
    <property type="entry name" value="RmlC-like cupins"/>
    <property type="match status" value="1"/>
</dbReference>
<dbReference type="PANTHER" id="PTHR21221">
    <property type="entry name" value="UREIDOGLYCOLATE HYDROLASE"/>
    <property type="match status" value="1"/>
</dbReference>
<evidence type="ECO:0000256" key="2">
    <source>
        <dbReference type="ARBA" id="ARBA00022631"/>
    </source>
</evidence>
<reference evidence="6" key="1">
    <citation type="journal article" date="2019" name="Int. J. Syst. Evol. Microbiol.">
        <title>The Global Catalogue of Microorganisms (GCM) 10K type strain sequencing project: providing services to taxonomists for standard genome sequencing and annotation.</title>
        <authorList>
            <consortium name="The Broad Institute Genomics Platform"/>
            <consortium name="The Broad Institute Genome Sequencing Center for Infectious Disease"/>
            <person name="Wu L."/>
            <person name="Ma J."/>
        </authorList>
    </citation>
    <scope>NUCLEOTIDE SEQUENCE [LARGE SCALE GENOMIC DNA]</scope>
    <source>
        <strain evidence="6">CGMCC 1.15922</strain>
    </source>
</reference>
<dbReference type="Gene3D" id="2.60.120.480">
    <property type="entry name" value="Ureidoglycolate hydrolase"/>
    <property type="match status" value="1"/>
</dbReference>
<protein>
    <submittedName>
        <fullName evidence="5">Ureidoglycolate lyase</fullName>
    </submittedName>
</protein>
<gene>
    <name evidence="5" type="primary">allA</name>
    <name evidence="5" type="ORF">GCM10011501_09030</name>
</gene>
<dbReference type="NCBIfam" id="NF002954">
    <property type="entry name" value="PRK03606.2-5"/>
    <property type="match status" value="1"/>
</dbReference>
<dbReference type="EMBL" id="BNAH01000003">
    <property type="protein sequence ID" value="GHE82896.1"/>
    <property type="molecule type" value="Genomic_DNA"/>
</dbReference>
<evidence type="ECO:0000313" key="5">
    <source>
        <dbReference type="EMBL" id="GHE82896.1"/>
    </source>
</evidence>
<keyword evidence="2" id="KW-0659">Purine metabolism</keyword>
<dbReference type="Pfam" id="PF04115">
    <property type="entry name" value="Ureidogly_lyase"/>
    <property type="match status" value="1"/>
</dbReference>
<evidence type="ECO:0000256" key="3">
    <source>
        <dbReference type="ARBA" id="ARBA00023239"/>
    </source>
</evidence>
<evidence type="ECO:0000256" key="4">
    <source>
        <dbReference type="ARBA" id="ARBA00047684"/>
    </source>
</evidence>